<protein>
    <recommendedName>
        <fullName evidence="1">Dynein heavy chain linker domain-containing protein</fullName>
    </recommendedName>
</protein>
<dbReference type="InterPro" id="IPR042228">
    <property type="entry name" value="Dynein_linker_3"/>
</dbReference>
<dbReference type="Pfam" id="PF08393">
    <property type="entry name" value="DHC_N2"/>
    <property type="match status" value="1"/>
</dbReference>
<dbReference type="GO" id="GO:0007018">
    <property type="term" value="P:microtubule-based movement"/>
    <property type="evidence" value="ECO:0007669"/>
    <property type="project" value="InterPro"/>
</dbReference>
<dbReference type="InterPro" id="IPR042222">
    <property type="entry name" value="Dynein_2_N"/>
</dbReference>
<dbReference type="InterPro" id="IPR013602">
    <property type="entry name" value="Dynein_heavy_linker"/>
</dbReference>
<accession>A0AAN7PRV3</accession>
<keyword evidence="3" id="KW-1185">Reference proteome</keyword>
<dbReference type="GO" id="GO:0051959">
    <property type="term" value="F:dynein light intermediate chain binding"/>
    <property type="evidence" value="ECO:0007669"/>
    <property type="project" value="InterPro"/>
</dbReference>
<dbReference type="Gene3D" id="1.20.140.100">
    <property type="entry name" value="Dynein heavy chain, N-terminal domain 2"/>
    <property type="match status" value="1"/>
</dbReference>
<feature type="domain" description="Dynein heavy chain linker" evidence="1">
    <location>
        <begin position="63"/>
        <end position="255"/>
    </location>
</feature>
<organism evidence="2 3">
    <name type="scientific">Aquatica leii</name>
    <dbReference type="NCBI Taxonomy" id="1421715"/>
    <lineage>
        <taxon>Eukaryota</taxon>
        <taxon>Metazoa</taxon>
        <taxon>Ecdysozoa</taxon>
        <taxon>Arthropoda</taxon>
        <taxon>Hexapoda</taxon>
        <taxon>Insecta</taxon>
        <taxon>Pterygota</taxon>
        <taxon>Neoptera</taxon>
        <taxon>Endopterygota</taxon>
        <taxon>Coleoptera</taxon>
        <taxon>Polyphaga</taxon>
        <taxon>Elateriformia</taxon>
        <taxon>Elateroidea</taxon>
        <taxon>Lampyridae</taxon>
        <taxon>Luciolinae</taxon>
        <taxon>Aquatica</taxon>
    </lineage>
</organism>
<dbReference type="InterPro" id="IPR026983">
    <property type="entry name" value="DHC"/>
</dbReference>
<dbReference type="PANTHER" id="PTHR45703">
    <property type="entry name" value="DYNEIN HEAVY CHAIN"/>
    <property type="match status" value="1"/>
</dbReference>
<evidence type="ECO:0000313" key="3">
    <source>
        <dbReference type="Proteomes" id="UP001353858"/>
    </source>
</evidence>
<name>A0AAN7PRV3_9COLE</name>
<dbReference type="GO" id="GO:0045505">
    <property type="term" value="F:dynein intermediate chain binding"/>
    <property type="evidence" value="ECO:0007669"/>
    <property type="project" value="InterPro"/>
</dbReference>
<evidence type="ECO:0000259" key="1">
    <source>
        <dbReference type="Pfam" id="PF08393"/>
    </source>
</evidence>
<dbReference type="PANTHER" id="PTHR45703:SF22">
    <property type="entry name" value="DYNEIN CYTOPLASMIC 2 HEAVY CHAIN 1"/>
    <property type="match status" value="1"/>
</dbReference>
<comment type="caution">
    <text evidence="2">The sequence shown here is derived from an EMBL/GenBank/DDBJ whole genome shotgun (WGS) entry which is preliminary data.</text>
</comment>
<gene>
    <name evidence="2" type="ORF">RN001_004112</name>
</gene>
<dbReference type="GO" id="GO:0030286">
    <property type="term" value="C:dynein complex"/>
    <property type="evidence" value="ECO:0007669"/>
    <property type="project" value="InterPro"/>
</dbReference>
<dbReference type="Proteomes" id="UP001353858">
    <property type="component" value="Unassembled WGS sequence"/>
</dbReference>
<dbReference type="AlphaFoldDB" id="A0AAN7PRV3"/>
<dbReference type="Gene3D" id="3.20.180.20">
    <property type="entry name" value="Dynein heavy chain, N-terminal domain 2"/>
    <property type="match status" value="1"/>
</dbReference>
<proteinExistence type="predicted"/>
<dbReference type="EMBL" id="JARPUR010000001">
    <property type="protein sequence ID" value="KAK4887841.1"/>
    <property type="molecule type" value="Genomic_DNA"/>
</dbReference>
<reference evidence="3" key="1">
    <citation type="submission" date="2023-01" db="EMBL/GenBank/DDBJ databases">
        <title>Key to firefly adult light organ development and bioluminescence: homeobox transcription factors regulate luciferase expression and transportation to peroxisome.</title>
        <authorList>
            <person name="Fu X."/>
        </authorList>
    </citation>
    <scope>NUCLEOTIDE SEQUENCE [LARGE SCALE GENOMIC DNA]</scope>
</reference>
<sequence length="333" mass="37989">MYAKCVSCRGFSTEFIRGLRDNFIREQLLQTDATKFHDIVDRAVVLEGSRIQSKELMKQTFWSDQKAIGDNQSLLQSVKNAADYGSFSERAEMWATRLADLEGHLTSLAQIRRKWIYLESIFGEGALVQERGRFERLDKDLSTLINLQGQLSRCQSSLENFLQDKRNKFSRFLFLGDDDLREIVGHCSKEQVIQRHLKKLFSGIHSINLDSEGKKIVAMCSLQGETVLLNNLVNIEQPVEVIMAANVNEQQIQKWLMEENEDSDLPSDTEEGKDHFVDQEEDDQDEVFSKDDMSLSILLTSLEMAQDGFHNIVSRAPGPLDIAKGDFIFTLIA</sequence>
<evidence type="ECO:0000313" key="2">
    <source>
        <dbReference type="EMBL" id="KAK4887841.1"/>
    </source>
</evidence>